<dbReference type="PANTHER" id="PTHR31297">
    <property type="entry name" value="GLUCAN ENDO-1,6-BETA-GLUCOSIDASE B"/>
    <property type="match status" value="1"/>
</dbReference>
<evidence type="ECO:0000259" key="5">
    <source>
        <dbReference type="Pfam" id="PF00150"/>
    </source>
</evidence>
<keyword evidence="2 4" id="KW-0378">Hydrolase</keyword>
<evidence type="ECO:0000313" key="6">
    <source>
        <dbReference type="EMBL" id="MCP2345507.1"/>
    </source>
</evidence>
<evidence type="ECO:0000256" key="4">
    <source>
        <dbReference type="RuleBase" id="RU361153"/>
    </source>
</evidence>
<gene>
    <name evidence="6" type="ORF">HD595_001629</name>
</gene>
<proteinExistence type="inferred from homology"/>
<dbReference type="EMBL" id="JAMZEC010000001">
    <property type="protein sequence ID" value="MCP2345507.1"/>
    <property type="molecule type" value="Genomic_DNA"/>
</dbReference>
<keyword evidence="1" id="KW-0732">Signal</keyword>
<dbReference type="InterPro" id="IPR050386">
    <property type="entry name" value="Glycosyl_hydrolase_5"/>
</dbReference>
<dbReference type="RefSeq" id="WP_253767122.1">
    <property type="nucleotide sequence ID" value="NZ_BAAAVE010000019.1"/>
</dbReference>
<organism evidence="6 7">
    <name type="scientific">Nonomuraea roseoviolacea subsp. carminata</name>
    <dbReference type="NCBI Taxonomy" id="160689"/>
    <lineage>
        <taxon>Bacteria</taxon>
        <taxon>Bacillati</taxon>
        <taxon>Actinomycetota</taxon>
        <taxon>Actinomycetes</taxon>
        <taxon>Streptosporangiales</taxon>
        <taxon>Streptosporangiaceae</taxon>
        <taxon>Nonomuraea</taxon>
    </lineage>
</organism>
<dbReference type="Pfam" id="PF00150">
    <property type="entry name" value="Cellulase"/>
    <property type="match status" value="1"/>
</dbReference>
<evidence type="ECO:0000313" key="7">
    <source>
        <dbReference type="Proteomes" id="UP001320766"/>
    </source>
</evidence>
<dbReference type="PANTHER" id="PTHR31297:SF17">
    <property type="entry name" value="ENDOGLUCANASE"/>
    <property type="match status" value="1"/>
</dbReference>
<dbReference type="Gene3D" id="3.20.20.80">
    <property type="entry name" value="Glycosidases"/>
    <property type="match status" value="1"/>
</dbReference>
<feature type="domain" description="Glycoside hydrolase family 5" evidence="5">
    <location>
        <begin position="40"/>
        <end position="298"/>
    </location>
</feature>
<evidence type="ECO:0000256" key="2">
    <source>
        <dbReference type="ARBA" id="ARBA00022801"/>
    </source>
</evidence>
<evidence type="ECO:0000256" key="3">
    <source>
        <dbReference type="ARBA" id="ARBA00023295"/>
    </source>
</evidence>
<accession>A0ABT1JVT6</accession>
<evidence type="ECO:0000256" key="1">
    <source>
        <dbReference type="ARBA" id="ARBA00022729"/>
    </source>
</evidence>
<keyword evidence="7" id="KW-1185">Reference proteome</keyword>
<protein>
    <submittedName>
        <fullName evidence="6">Endoglucanase</fullName>
        <ecNumber evidence="6">3.2.1.4</ecNumber>
    </submittedName>
</protein>
<dbReference type="InterPro" id="IPR017853">
    <property type="entry name" value="GH"/>
</dbReference>
<keyword evidence="3 4" id="KW-0326">Glycosidase</keyword>
<dbReference type="GO" id="GO:0008810">
    <property type="term" value="F:cellulase activity"/>
    <property type="evidence" value="ECO:0007669"/>
    <property type="project" value="UniProtKB-EC"/>
</dbReference>
<dbReference type="SUPFAM" id="SSF51445">
    <property type="entry name" value="(Trans)glycosidases"/>
    <property type="match status" value="1"/>
</dbReference>
<dbReference type="Proteomes" id="UP001320766">
    <property type="component" value="Unassembled WGS sequence"/>
</dbReference>
<sequence>MSTPSIHETNRLLARTINIGADLGAELEQGWTVPVGPHHLDLCREAGFTAIRLATCWAAHTTEAGGRFVVDPAVLDRVDLILDQAAERGLSVVLNNLQDPELHADPPRHLERLLATTHQVAARFSGRPAHVMLEPLAEPRGPLDDLWNDYLRRILAALREADPARAVVIGPASYNNLRRLPDLHLPEEDRNLIVTVHQYWPTTFTMQGETWLGTDTPFGDPVSWLGTTWEGDHEERSVLSDAFARLADWARAHDRPIFVGEFGSSNNADPVSRARWASCNRRLAEDHGFSWGYWSFGPTFALYDESAGRWDPALLEALGLGRQS</sequence>
<reference evidence="6 7" key="1">
    <citation type="submission" date="2022-06" db="EMBL/GenBank/DDBJ databases">
        <title>Sequencing the genomes of 1000 actinobacteria strains.</title>
        <authorList>
            <person name="Klenk H.-P."/>
        </authorList>
    </citation>
    <scope>NUCLEOTIDE SEQUENCE [LARGE SCALE GENOMIC DNA]</scope>
    <source>
        <strain evidence="6 7">DSM 44170</strain>
    </source>
</reference>
<comment type="similarity">
    <text evidence="4">Belongs to the glycosyl hydrolase 5 (cellulase A) family.</text>
</comment>
<dbReference type="EC" id="3.2.1.4" evidence="6"/>
<comment type="caution">
    <text evidence="6">The sequence shown here is derived from an EMBL/GenBank/DDBJ whole genome shotgun (WGS) entry which is preliminary data.</text>
</comment>
<dbReference type="InterPro" id="IPR001547">
    <property type="entry name" value="Glyco_hydro_5"/>
</dbReference>
<name>A0ABT1JVT6_9ACTN</name>